<comment type="caution">
    <text evidence="2">The sequence shown here is derived from an EMBL/GenBank/DDBJ whole genome shotgun (WGS) entry which is preliminary data.</text>
</comment>
<evidence type="ECO:0000313" key="2">
    <source>
        <dbReference type="EMBL" id="GAW82153.1"/>
    </source>
</evidence>
<protein>
    <submittedName>
        <fullName evidence="2">Uncharacterized protein</fullName>
    </submittedName>
</protein>
<name>A0A1Y1JP20_PLAGO</name>
<sequence length="907" mass="108988">MRLLGLTACRGLGSQISMRENVSNEFLIKFYLYNISRINIDVYYNIISMLKRNERRDNVDKGILNVPYFTNPELILYKYFRFLNPENDKKKVIKLMLLLYTKNLREYNDKRIYFYNSSVHVNNFIFHNFFNYHSNFYDQERKTKRVLNLKIDRYNLYTDFFLYALDFYLYHLSKNCRLLNIGQLNILSNIYANISISSEECSEAYLQNDKSSPFTTCLKNNSDKLYRHGDSVLKGNATCVQTCSYEREGYIQKKWKDECVNIFENNVNNKICLLFIQISRGIISQTVFHVNHKYRGEYDKGHQSTKELTQSNVKTCRIILNRLLNKSIKKQYQEYIILKKIYNTKLLNINVLKNYLNSIKYLNIINIKKYVYIILYLYFNSFLFKKSFYFTSLIFHILQKYNLQYTYLFSILFIKFNLFFVNYKILNECNKIVLLDGISKYIDSVLTFRIKTCNGGGSPTSSQVDINPTPSQADTNPTSSQADINPTPSQADEFYTHIYNKERTENVYTQKMLHEDVYKYAKRSSNSFTYFEYSIYNLFKYLNYNIIFVKGEKKKKINGKTNLPEEDNNFANTHTNYVNKKYNKFYLTLSENFLSNIVLLSNYVQNCLPILFSFMQCIQVVRLRPSRRKNKNRKMTKQNIIHTQHTREYTLFPINEQNRKTIDIPHAHVFKNNTFGKFLQKKYKKKKGKGINPFSIFLTYTYNVFRQKIINNYLNDENKFPKKGKNWEEEIIMYNNIKKNRNNKIRTSLTHYYISSNFKKISDKNLFNEKNILTFYCDIYFNNNIIEVDGPKHFFIYYHFEKGIKQNYFTPFILKHRDIFDFNFVFPFFFHNENVLNLKDSQNGYYYFYNDKSVKKNFFLYINGYFIKHINYFDKDITSYNYLFDVLFRRRSNFHVATSGISQKTYS</sequence>
<dbReference type="EMBL" id="BDQF01000013">
    <property type="protein sequence ID" value="GAW82153.1"/>
    <property type="molecule type" value="Genomic_DNA"/>
</dbReference>
<proteinExistence type="predicted"/>
<evidence type="ECO:0000313" key="3">
    <source>
        <dbReference type="Proteomes" id="UP000195521"/>
    </source>
</evidence>
<feature type="compositionally biased region" description="Polar residues" evidence="1">
    <location>
        <begin position="459"/>
        <end position="489"/>
    </location>
</feature>
<evidence type="ECO:0000256" key="1">
    <source>
        <dbReference type="SAM" id="MobiDB-lite"/>
    </source>
</evidence>
<reference evidence="3" key="1">
    <citation type="submission" date="2017-04" db="EMBL/GenBank/DDBJ databases">
        <title>Plasmodium gonderi genome.</title>
        <authorList>
            <person name="Arisue N."/>
            <person name="Honma H."/>
            <person name="Kawai S."/>
            <person name="Tougan T."/>
            <person name="Tanabe K."/>
            <person name="Horii T."/>
        </authorList>
    </citation>
    <scope>NUCLEOTIDE SEQUENCE [LARGE SCALE GENOMIC DNA]</scope>
    <source>
        <strain evidence="3">ATCC 30045</strain>
    </source>
</reference>
<organism evidence="2 3">
    <name type="scientific">Plasmodium gonderi</name>
    <dbReference type="NCBI Taxonomy" id="77519"/>
    <lineage>
        <taxon>Eukaryota</taxon>
        <taxon>Sar</taxon>
        <taxon>Alveolata</taxon>
        <taxon>Apicomplexa</taxon>
        <taxon>Aconoidasida</taxon>
        <taxon>Haemosporida</taxon>
        <taxon>Plasmodiidae</taxon>
        <taxon>Plasmodium</taxon>
        <taxon>Plasmodium (Plasmodium)</taxon>
    </lineage>
</organism>
<dbReference type="RefSeq" id="XP_028544742.1">
    <property type="nucleotide sequence ID" value="XM_028688941.1"/>
</dbReference>
<gene>
    <name evidence="2" type="ORF">PGO_121450</name>
</gene>
<dbReference type="AlphaFoldDB" id="A0A1Y1JP20"/>
<keyword evidence="3" id="KW-1185">Reference proteome</keyword>
<dbReference type="OMA" id="GKCTHHG"/>
<dbReference type="Proteomes" id="UP000195521">
    <property type="component" value="Unassembled WGS sequence"/>
</dbReference>
<feature type="region of interest" description="Disordered" evidence="1">
    <location>
        <begin position="456"/>
        <end position="489"/>
    </location>
</feature>
<accession>A0A1Y1JP20</accession>
<dbReference type="GeneID" id="39748885"/>
<dbReference type="OrthoDB" id="372448at2759"/>